<evidence type="ECO:0000256" key="4">
    <source>
        <dbReference type="ARBA" id="ARBA00022630"/>
    </source>
</evidence>
<dbReference type="SUPFAM" id="SSF56645">
    <property type="entry name" value="Acyl-CoA dehydrogenase NM domain-like"/>
    <property type="match status" value="1"/>
</dbReference>
<dbReference type="Proteomes" id="UP000198864">
    <property type="component" value="Unassembled WGS sequence"/>
</dbReference>
<dbReference type="GO" id="GO:0005737">
    <property type="term" value="C:cytoplasm"/>
    <property type="evidence" value="ECO:0007669"/>
    <property type="project" value="TreeGrafter"/>
</dbReference>
<dbReference type="STRING" id="285676.GA0070561_1155"/>
<feature type="domain" description="Acyl-CoA oxidase/dehydrogenase middle" evidence="12">
    <location>
        <begin position="130"/>
        <end position="226"/>
    </location>
</feature>
<dbReference type="PANTHER" id="PTHR48083">
    <property type="entry name" value="MEDIUM-CHAIN SPECIFIC ACYL-COA DEHYDROGENASE, MITOCHONDRIAL-RELATED"/>
    <property type="match status" value="1"/>
</dbReference>
<dbReference type="Pfam" id="PF00441">
    <property type="entry name" value="Acyl-CoA_dh_1"/>
    <property type="match status" value="1"/>
</dbReference>
<evidence type="ECO:0000256" key="5">
    <source>
        <dbReference type="ARBA" id="ARBA00022827"/>
    </source>
</evidence>
<dbReference type="RefSeq" id="WP_091395094.1">
    <property type="nucleotide sequence ID" value="NZ_FMCR01000001.1"/>
</dbReference>
<dbReference type="InterPro" id="IPR006089">
    <property type="entry name" value="Acyl-CoA_DH_CS"/>
</dbReference>
<dbReference type="GO" id="GO:0003995">
    <property type="term" value="F:acyl-CoA dehydrogenase activity"/>
    <property type="evidence" value="ECO:0007669"/>
    <property type="project" value="InterPro"/>
</dbReference>
<dbReference type="GO" id="GO:0050660">
    <property type="term" value="F:flavin adenine dinucleotide binding"/>
    <property type="evidence" value="ECO:0007669"/>
    <property type="project" value="InterPro"/>
</dbReference>
<gene>
    <name evidence="14" type="ORF">GA0070561_1155</name>
</gene>
<dbReference type="GO" id="GO:0033539">
    <property type="term" value="P:fatty acid beta-oxidation using acyl-CoA dehydrogenase"/>
    <property type="evidence" value="ECO:0007669"/>
    <property type="project" value="TreeGrafter"/>
</dbReference>
<dbReference type="Gene3D" id="1.20.140.10">
    <property type="entry name" value="Butyryl-CoA Dehydrogenase, subunit A, domain 3"/>
    <property type="match status" value="1"/>
</dbReference>
<feature type="domain" description="Acyl-CoA dehydrogenase/oxidase C-terminal" evidence="11">
    <location>
        <begin position="242"/>
        <end position="388"/>
    </location>
</feature>
<dbReference type="PROSITE" id="PS00072">
    <property type="entry name" value="ACYL_COA_DH_1"/>
    <property type="match status" value="1"/>
</dbReference>
<evidence type="ECO:0000256" key="2">
    <source>
        <dbReference type="ARBA" id="ARBA00005102"/>
    </source>
</evidence>
<dbReference type="InterPro" id="IPR037069">
    <property type="entry name" value="AcylCoA_DH/ox_N_sf"/>
</dbReference>
<evidence type="ECO:0000259" key="11">
    <source>
        <dbReference type="Pfam" id="PF00441"/>
    </source>
</evidence>
<dbReference type="EMBL" id="FMCR01000001">
    <property type="protein sequence ID" value="SCE72463.1"/>
    <property type="molecule type" value="Genomic_DNA"/>
</dbReference>
<reference evidence="14 15" key="1">
    <citation type="submission" date="2016-06" db="EMBL/GenBank/DDBJ databases">
        <authorList>
            <person name="Kjaerup R.B."/>
            <person name="Dalgaard T.S."/>
            <person name="Juul-Madsen H.R."/>
        </authorList>
    </citation>
    <scope>NUCLEOTIDE SEQUENCE [LARGE SCALE GENOMIC DNA]</scope>
    <source>
        <strain evidence="14 15">DSM 44871</strain>
    </source>
</reference>
<dbReference type="Gene3D" id="2.40.110.10">
    <property type="entry name" value="Butyryl-CoA Dehydrogenase, subunit A, domain 2"/>
    <property type="match status" value="1"/>
</dbReference>
<dbReference type="SUPFAM" id="SSF47203">
    <property type="entry name" value="Acyl-CoA dehydrogenase C-terminal domain-like"/>
    <property type="match status" value="1"/>
</dbReference>
<dbReference type="FunFam" id="1.20.140.10:FF:000001">
    <property type="entry name" value="Acyl-CoA dehydrogenase"/>
    <property type="match status" value="1"/>
</dbReference>
<dbReference type="Pfam" id="PF02770">
    <property type="entry name" value="Acyl-CoA_dh_M"/>
    <property type="match status" value="1"/>
</dbReference>
<dbReference type="InterPro" id="IPR036250">
    <property type="entry name" value="AcylCo_DH-like_C"/>
</dbReference>
<keyword evidence="5 10" id="KW-0274">FAD</keyword>
<keyword evidence="6 10" id="KW-0560">Oxidoreductase</keyword>
<comment type="cofactor">
    <cofactor evidence="1 10">
        <name>FAD</name>
        <dbReference type="ChEBI" id="CHEBI:57692"/>
    </cofactor>
</comment>
<dbReference type="InterPro" id="IPR009100">
    <property type="entry name" value="AcylCoA_DH/oxidase_NM_dom_sf"/>
</dbReference>
<dbReference type="InterPro" id="IPR009075">
    <property type="entry name" value="AcylCo_DH/oxidase_C"/>
</dbReference>
<evidence type="ECO:0000313" key="14">
    <source>
        <dbReference type="EMBL" id="SCE72463.1"/>
    </source>
</evidence>
<dbReference type="PROSITE" id="PS00073">
    <property type="entry name" value="ACYL_COA_DH_2"/>
    <property type="match status" value="1"/>
</dbReference>
<sequence length="388" mass="41987">MPTPPPDGSPSPWREPEHDDLAELARTFFTKEVLPHADRLQEQGHPDREHYRRAGELGLLGLSVPEEYGGGGGGFTHEAVLLHEQAYAGEGSLGLAVHSGIVTGYLVAYGSEEQKRRWLPGLCSGELVGAIAMTEPDGGSDLQAMRTRAVRDGDDYLVTGAKTFITNGGLADLIIVAVKTDPEQRAAGVSLLICEVGGDPEGFRRGRLLSKIGLHANDTAELFFDEFRVPAANLLGGAEGLGFIQLMQQLPQERLVIGVGAVAAMERAVALTVAYAKERTAFGKTLMGHQNTRMVLAECATRTRVSRVFLDDCIVRHTRGDLDVATAAMAKSWLTDGQCEVVDRCLQLFGGYGYTTEYPIARMYADARVQKIYGGTNEIMKELIARAL</sequence>
<proteinExistence type="inferred from homology"/>
<keyword evidence="4 10" id="KW-0285">Flavoprotein</keyword>
<evidence type="ECO:0000256" key="6">
    <source>
        <dbReference type="ARBA" id="ARBA00023002"/>
    </source>
</evidence>
<dbReference type="InterPro" id="IPR006091">
    <property type="entry name" value="Acyl-CoA_Oxase/DH_mid-dom"/>
</dbReference>
<name>A0A1C4UL78_9ACTN</name>
<dbReference type="Pfam" id="PF02771">
    <property type="entry name" value="Acyl-CoA_dh_N"/>
    <property type="match status" value="1"/>
</dbReference>
<dbReference type="InterPro" id="IPR046373">
    <property type="entry name" value="Acyl-CoA_Oxase/DH_mid-dom_sf"/>
</dbReference>
<dbReference type="InterPro" id="IPR013786">
    <property type="entry name" value="AcylCoA_DH/ox_N"/>
</dbReference>
<comment type="similarity">
    <text evidence="3 10">Belongs to the acyl-CoA dehydrogenase family.</text>
</comment>
<evidence type="ECO:0000256" key="3">
    <source>
        <dbReference type="ARBA" id="ARBA00009347"/>
    </source>
</evidence>
<evidence type="ECO:0000259" key="12">
    <source>
        <dbReference type="Pfam" id="PF02770"/>
    </source>
</evidence>
<protein>
    <recommendedName>
        <fullName evidence="8">Acyl-[acyl-carrier-protein] dehydrogenase MbtN</fullName>
    </recommendedName>
    <alternativeName>
        <fullName evidence="9">Mycobactin synthase protein N</fullName>
    </alternativeName>
</protein>
<dbReference type="AlphaFoldDB" id="A0A1C4UL78"/>
<dbReference type="Gene3D" id="1.10.540.10">
    <property type="entry name" value="Acyl-CoA dehydrogenase/oxidase, N-terminal domain"/>
    <property type="match status" value="1"/>
</dbReference>
<comment type="function">
    <text evidence="7">Catalyzes the dehydrogenation at the alpha-beta position of ACP-bound acyl chains. This results in the introduction of a double bond in the lipidic chain, which is further transferred to the epsilon-amino group of lysine residue in the mycobactin core by MbtK.</text>
</comment>
<evidence type="ECO:0000256" key="10">
    <source>
        <dbReference type="RuleBase" id="RU362125"/>
    </source>
</evidence>
<evidence type="ECO:0000259" key="13">
    <source>
        <dbReference type="Pfam" id="PF02771"/>
    </source>
</evidence>
<accession>A0A1C4UL78</accession>
<comment type="pathway">
    <text evidence="2">Siderophore biosynthesis; mycobactin biosynthesis.</text>
</comment>
<feature type="domain" description="Acyl-CoA dehydrogenase/oxidase N-terminal" evidence="13">
    <location>
        <begin position="16"/>
        <end position="126"/>
    </location>
</feature>
<organism evidence="14 15">
    <name type="scientific">Micromonospora saelicesensis</name>
    <dbReference type="NCBI Taxonomy" id="285676"/>
    <lineage>
        <taxon>Bacteria</taxon>
        <taxon>Bacillati</taxon>
        <taxon>Actinomycetota</taxon>
        <taxon>Actinomycetes</taxon>
        <taxon>Micromonosporales</taxon>
        <taxon>Micromonosporaceae</taxon>
        <taxon>Micromonospora</taxon>
    </lineage>
</organism>
<dbReference type="FunFam" id="2.40.110.10:FF:000002">
    <property type="entry name" value="Acyl-CoA dehydrogenase fadE12"/>
    <property type="match status" value="1"/>
</dbReference>
<evidence type="ECO:0000256" key="9">
    <source>
        <dbReference type="ARBA" id="ARBA00042660"/>
    </source>
</evidence>
<dbReference type="InterPro" id="IPR050741">
    <property type="entry name" value="Acyl-CoA_dehydrogenase"/>
</dbReference>
<evidence type="ECO:0000313" key="15">
    <source>
        <dbReference type="Proteomes" id="UP000198864"/>
    </source>
</evidence>
<evidence type="ECO:0000256" key="7">
    <source>
        <dbReference type="ARBA" id="ARBA00037085"/>
    </source>
</evidence>
<evidence type="ECO:0000256" key="8">
    <source>
        <dbReference type="ARBA" id="ARBA00040394"/>
    </source>
</evidence>
<dbReference type="PANTHER" id="PTHR48083:SF20">
    <property type="entry name" value="LONG-CHAIN SPECIFIC ACYL-COA DEHYDROGENASE, MITOCHONDRIAL"/>
    <property type="match status" value="1"/>
</dbReference>
<evidence type="ECO:0000256" key="1">
    <source>
        <dbReference type="ARBA" id="ARBA00001974"/>
    </source>
</evidence>